<feature type="modified residue" description="N6-(pyridoxal phosphate)lysine" evidence="4">
    <location>
        <position position="244"/>
    </location>
</feature>
<evidence type="ECO:0000256" key="3">
    <source>
        <dbReference type="ARBA" id="ARBA00022898"/>
    </source>
</evidence>
<organism evidence="5 6">
    <name type="scientific">Sphingomonas arantia</name>
    <dbReference type="NCBI Taxonomy" id="1460676"/>
    <lineage>
        <taxon>Bacteria</taxon>
        <taxon>Pseudomonadati</taxon>
        <taxon>Pseudomonadota</taxon>
        <taxon>Alphaproteobacteria</taxon>
        <taxon>Sphingomonadales</taxon>
        <taxon>Sphingomonadaceae</taxon>
        <taxon>Sphingomonas</taxon>
    </lineage>
</organism>
<evidence type="ECO:0000313" key="6">
    <source>
        <dbReference type="Proteomes" id="UP001597400"/>
    </source>
</evidence>
<dbReference type="CDD" id="cd00610">
    <property type="entry name" value="OAT_like"/>
    <property type="match status" value="1"/>
</dbReference>
<comment type="catalytic activity">
    <reaction evidence="4">
        <text>N(2)-acetyl-L-ornithine + 2-oxoglutarate = N-acetyl-L-glutamate 5-semialdehyde + L-glutamate</text>
        <dbReference type="Rhea" id="RHEA:18049"/>
        <dbReference type="ChEBI" id="CHEBI:16810"/>
        <dbReference type="ChEBI" id="CHEBI:29123"/>
        <dbReference type="ChEBI" id="CHEBI:29985"/>
        <dbReference type="ChEBI" id="CHEBI:57805"/>
        <dbReference type="EC" id="2.6.1.11"/>
    </reaction>
</comment>
<dbReference type="RefSeq" id="WP_380929899.1">
    <property type="nucleotide sequence ID" value="NZ_JBHUGS010000002.1"/>
</dbReference>
<feature type="binding site" evidence="4">
    <location>
        <position position="272"/>
    </location>
    <ligand>
        <name>N(2)-acetyl-L-ornithine</name>
        <dbReference type="ChEBI" id="CHEBI:57805"/>
    </ligand>
</feature>
<gene>
    <name evidence="4" type="primary">argD</name>
    <name evidence="5" type="ORF">ACFSGX_11190</name>
</gene>
<dbReference type="PANTHER" id="PTHR11986">
    <property type="entry name" value="AMINOTRANSFERASE CLASS III"/>
    <property type="match status" value="1"/>
</dbReference>
<comment type="subcellular location">
    <subcellularLocation>
        <location evidence="4">Cytoplasm</location>
    </subcellularLocation>
</comment>
<comment type="pathway">
    <text evidence="4">Amino-acid biosynthesis; L-arginine biosynthesis; N(2)-acetyl-L-ornithine from L-glutamate: step 4/4.</text>
</comment>
<evidence type="ECO:0000256" key="4">
    <source>
        <dbReference type="HAMAP-Rule" id="MF_01107"/>
    </source>
</evidence>
<dbReference type="InterPro" id="IPR050103">
    <property type="entry name" value="Class-III_PLP-dep_AT"/>
</dbReference>
<dbReference type="InterPro" id="IPR049704">
    <property type="entry name" value="Aminotrans_3_PPA_site"/>
</dbReference>
<dbReference type="SUPFAM" id="SSF53383">
    <property type="entry name" value="PLP-dependent transferases"/>
    <property type="match status" value="1"/>
</dbReference>
<keyword evidence="1 4" id="KW-0032">Aminotransferase</keyword>
<comment type="similarity">
    <text evidence="4">Belongs to the class-III pyridoxal-phosphate-dependent aminotransferase family. ArgD subfamily.</text>
</comment>
<dbReference type="GO" id="GO:0008483">
    <property type="term" value="F:transaminase activity"/>
    <property type="evidence" value="ECO:0007669"/>
    <property type="project" value="UniProtKB-KW"/>
</dbReference>
<dbReference type="NCBIfam" id="TIGR00707">
    <property type="entry name" value="argD"/>
    <property type="match status" value="1"/>
</dbReference>
<comment type="caution">
    <text evidence="5">The sequence shown here is derived from an EMBL/GenBank/DDBJ whole genome shotgun (WGS) entry which is preliminary data.</text>
</comment>
<feature type="binding site" evidence="4">
    <location>
        <begin position="97"/>
        <end position="98"/>
    </location>
    <ligand>
        <name>pyridoxal 5'-phosphate</name>
        <dbReference type="ChEBI" id="CHEBI:597326"/>
    </ligand>
</feature>
<dbReference type="PROSITE" id="PS00600">
    <property type="entry name" value="AA_TRANSFER_CLASS_3"/>
    <property type="match status" value="1"/>
</dbReference>
<accession>A0ABW4TXX0</accession>
<keyword evidence="4" id="KW-0963">Cytoplasm</keyword>
<dbReference type="Gene3D" id="3.90.1150.10">
    <property type="entry name" value="Aspartate Aminotransferase, domain 1"/>
    <property type="match status" value="1"/>
</dbReference>
<keyword evidence="4" id="KW-0028">Amino-acid biosynthesis</keyword>
<evidence type="ECO:0000256" key="2">
    <source>
        <dbReference type="ARBA" id="ARBA00022679"/>
    </source>
</evidence>
<keyword evidence="3 4" id="KW-0663">Pyridoxal phosphate</keyword>
<dbReference type="PANTHER" id="PTHR11986:SF113">
    <property type="entry name" value="SUCCINYLORNITHINE TRANSAMINASE"/>
    <property type="match status" value="1"/>
</dbReference>
<dbReference type="InterPro" id="IPR005814">
    <property type="entry name" value="Aminotrans_3"/>
</dbReference>
<sequence length="396" mass="42636">MPITPLMPVYPRCGVRPVRGEGCYLIGEDGTRYLDFASGIAVNLLGHGHPHLTAKLQEQVATLMHVSNLYGSPQGEQLAQRLIDVTFADTVFFTNSGAEAVECAIKTARRYHFVNGNPERTTLITFQNAFHGRTLGTISATDQDKMRGGFEPLLPGFAYAPFDDLAAAEALVDETTAGFLVEPIQGEGGIRPASRAFLHGLRRICDERGLMLVLDEVQCGVARTGAMYAHELYDVRPDIVATAKGIGGGFPLGACLATKEAAKGMVAGTHGSTYGGNPLAMAAGNAVLDVILEPGFLEQVQASGERLRQALEQMIPNHDTLFDSVRGTGLMLGLKMKTDSRRFVAHLRDHHHVLTVAAGENVVRVLPPLIIEQSHIDEFVATVSEAARLYVPPADE</sequence>
<keyword evidence="6" id="KW-1185">Reference proteome</keyword>
<feature type="binding site" evidence="4">
    <location>
        <position position="273"/>
    </location>
    <ligand>
        <name>pyridoxal 5'-phosphate</name>
        <dbReference type="ChEBI" id="CHEBI:597326"/>
    </ligand>
</feature>
<feature type="binding site" evidence="4">
    <location>
        <position position="133"/>
    </location>
    <ligand>
        <name>N(2)-acetyl-L-ornithine</name>
        <dbReference type="ChEBI" id="CHEBI:57805"/>
    </ligand>
</feature>
<protein>
    <recommendedName>
        <fullName evidence="4">Acetylornithine aminotransferase</fullName>
        <shortName evidence="4">ACOAT</shortName>
        <ecNumber evidence="4">2.6.1.11</ecNumber>
    </recommendedName>
</protein>
<dbReference type="EMBL" id="JBHUGS010000002">
    <property type="protein sequence ID" value="MFD1951328.1"/>
    <property type="molecule type" value="Genomic_DNA"/>
</dbReference>
<dbReference type="NCBIfam" id="NF002325">
    <property type="entry name" value="PRK01278.1"/>
    <property type="match status" value="1"/>
</dbReference>
<evidence type="ECO:0000256" key="1">
    <source>
        <dbReference type="ARBA" id="ARBA00022576"/>
    </source>
</evidence>
<evidence type="ECO:0000313" key="5">
    <source>
        <dbReference type="EMBL" id="MFD1951328.1"/>
    </source>
</evidence>
<proteinExistence type="inferred from homology"/>
<dbReference type="Pfam" id="PF00202">
    <property type="entry name" value="Aminotran_3"/>
    <property type="match status" value="1"/>
</dbReference>
<comment type="cofactor">
    <cofactor evidence="4">
        <name>pyridoxal 5'-phosphate</name>
        <dbReference type="ChEBI" id="CHEBI:597326"/>
    </cofactor>
    <text evidence="4">Binds 1 pyridoxal phosphate per subunit.</text>
</comment>
<comment type="miscellaneous">
    <text evidence="4">May also have succinyldiaminopimelate aminotransferase activity, thus carrying out the corresponding step in lysine biosynthesis.</text>
</comment>
<dbReference type="InterPro" id="IPR015421">
    <property type="entry name" value="PyrdxlP-dep_Trfase_major"/>
</dbReference>
<reference evidence="6" key="1">
    <citation type="journal article" date="2019" name="Int. J. Syst. Evol. Microbiol.">
        <title>The Global Catalogue of Microorganisms (GCM) 10K type strain sequencing project: providing services to taxonomists for standard genome sequencing and annotation.</title>
        <authorList>
            <consortium name="The Broad Institute Genomics Platform"/>
            <consortium name="The Broad Institute Genome Sequencing Center for Infectious Disease"/>
            <person name="Wu L."/>
            <person name="Ma J."/>
        </authorList>
    </citation>
    <scope>NUCLEOTIDE SEQUENCE [LARGE SCALE GENOMIC DNA]</scope>
    <source>
        <strain evidence="6">CGMCC 1.12702</strain>
    </source>
</reference>
<keyword evidence="2 4" id="KW-0808">Transferase</keyword>
<dbReference type="InterPro" id="IPR015424">
    <property type="entry name" value="PyrdxlP-dep_Trfase"/>
</dbReference>
<keyword evidence="4" id="KW-0055">Arginine biosynthesis</keyword>
<dbReference type="InterPro" id="IPR015422">
    <property type="entry name" value="PyrdxlP-dep_Trfase_small"/>
</dbReference>
<dbReference type="Proteomes" id="UP001597400">
    <property type="component" value="Unassembled WGS sequence"/>
</dbReference>
<dbReference type="Gene3D" id="3.40.640.10">
    <property type="entry name" value="Type I PLP-dependent aspartate aminotransferase-like (Major domain)"/>
    <property type="match status" value="1"/>
</dbReference>
<dbReference type="HAMAP" id="MF_01107">
    <property type="entry name" value="ArgD_aminotrans_3"/>
    <property type="match status" value="1"/>
</dbReference>
<feature type="binding site" evidence="4">
    <location>
        <begin position="215"/>
        <end position="218"/>
    </location>
    <ligand>
        <name>pyridoxal 5'-phosphate</name>
        <dbReference type="ChEBI" id="CHEBI:597326"/>
    </ligand>
</feature>
<dbReference type="PIRSF" id="PIRSF000521">
    <property type="entry name" value="Transaminase_4ab_Lys_Orn"/>
    <property type="match status" value="1"/>
</dbReference>
<name>A0ABW4TXX0_9SPHN</name>
<comment type="subunit">
    <text evidence="4">Homodimer.</text>
</comment>
<feature type="binding site" evidence="4">
    <location>
        <position position="130"/>
    </location>
    <ligand>
        <name>pyridoxal 5'-phosphate</name>
        <dbReference type="ChEBI" id="CHEBI:597326"/>
    </ligand>
</feature>
<dbReference type="InterPro" id="IPR004636">
    <property type="entry name" value="AcOrn/SuccOrn_fam"/>
</dbReference>
<dbReference type="EC" id="2.6.1.11" evidence="4"/>